<dbReference type="PROSITE" id="PS50846">
    <property type="entry name" value="HMA_2"/>
    <property type="match status" value="1"/>
</dbReference>
<proteinExistence type="inferred from homology"/>
<evidence type="ECO:0000256" key="2">
    <source>
        <dbReference type="ARBA" id="ARBA00022723"/>
    </source>
</evidence>
<dbReference type="OrthoDB" id="689350at2759"/>
<keyword evidence="2" id="KW-0479">Metal-binding</keyword>
<dbReference type="Proteomes" id="UP001055439">
    <property type="component" value="Chromosome 10"/>
</dbReference>
<evidence type="ECO:0000259" key="6">
    <source>
        <dbReference type="PROSITE" id="PS50846"/>
    </source>
</evidence>
<feature type="region of interest" description="Disordered" evidence="5">
    <location>
        <begin position="129"/>
        <end position="248"/>
    </location>
</feature>
<evidence type="ECO:0000313" key="8">
    <source>
        <dbReference type="Proteomes" id="UP001055439"/>
    </source>
</evidence>
<comment type="similarity">
    <text evidence="4">Belongs to the HIPP family.</text>
</comment>
<dbReference type="EMBL" id="CP097503">
    <property type="protein sequence ID" value="URD80324.1"/>
    <property type="molecule type" value="Genomic_DNA"/>
</dbReference>
<evidence type="ECO:0000313" key="7">
    <source>
        <dbReference type="EMBL" id="URD80324.1"/>
    </source>
</evidence>
<sequence>MFLCENHRILQTFGLFSLFSVPFPLLFSSLDSPHQPKYCSNPSSSPLLFLMAAAEEAPEPLKYQTLALKVSIHCEGCKREVKRVLQHIDGVYKISVDSQQHKVVVTGNVTVESLIRKLTKLGKHAELWPKQKPIENAGGRGGGGKKKKKKNKNDGKPNEPPDNTENNVNYSGDDGSAEASDKADSEAPPVPEKQSGTEKAATYAGCGKKKGKKGQKEHDSNNGGSGKPGGADPQVASQEAGKKAAAGSSLAIPPAIDAVSYSSVHPMPILMQQQSNCIYSTAPPGSYYFSEENANACCLM</sequence>
<evidence type="ECO:0000256" key="1">
    <source>
        <dbReference type="ARBA" id="ARBA00022481"/>
    </source>
</evidence>
<dbReference type="PANTHER" id="PTHR45868">
    <property type="entry name" value="HEAVY METAL-ASSOCIATED ISOPRENYLATED PLANT PROTEIN 33-RELATED"/>
    <property type="match status" value="1"/>
</dbReference>
<organism evidence="7 8">
    <name type="scientific">Musa troglodytarum</name>
    <name type="common">fe'i banana</name>
    <dbReference type="NCBI Taxonomy" id="320322"/>
    <lineage>
        <taxon>Eukaryota</taxon>
        <taxon>Viridiplantae</taxon>
        <taxon>Streptophyta</taxon>
        <taxon>Embryophyta</taxon>
        <taxon>Tracheophyta</taxon>
        <taxon>Spermatophyta</taxon>
        <taxon>Magnoliopsida</taxon>
        <taxon>Liliopsida</taxon>
        <taxon>Zingiberales</taxon>
        <taxon>Musaceae</taxon>
        <taxon>Musa</taxon>
    </lineage>
</organism>
<dbReference type="GO" id="GO:0046872">
    <property type="term" value="F:metal ion binding"/>
    <property type="evidence" value="ECO:0007669"/>
    <property type="project" value="UniProtKB-KW"/>
</dbReference>
<protein>
    <submittedName>
        <fullName evidence="7">Heavy-metal-associated domain</fullName>
    </submittedName>
</protein>
<feature type="compositionally biased region" description="Polar residues" evidence="5">
    <location>
        <begin position="161"/>
        <end position="170"/>
    </location>
</feature>
<dbReference type="SUPFAM" id="SSF55008">
    <property type="entry name" value="HMA, heavy metal-associated domain"/>
    <property type="match status" value="1"/>
</dbReference>
<dbReference type="Pfam" id="PF00403">
    <property type="entry name" value="HMA"/>
    <property type="match status" value="1"/>
</dbReference>
<evidence type="ECO:0000256" key="3">
    <source>
        <dbReference type="ARBA" id="ARBA00023289"/>
    </source>
</evidence>
<gene>
    <name evidence="7" type="ORF">MUK42_18653</name>
</gene>
<dbReference type="PANTHER" id="PTHR45868:SF80">
    <property type="entry name" value="F15K9.8-RELATED"/>
    <property type="match status" value="1"/>
</dbReference>
<keyword evidence="3" id="KW-0636">Prenylation</keyword>
<reference evidence="7" key="1">
    <citation type="submission" date="2022-05" db="EMBL/GenBank/DDBJ databases">
        <title>The Musa troglodytarum L. genome provides insights into the mechanism of non-climacteric behaviour and enrichment of carotenoids.</title>
        <authorList>
            <person name="Wang J."/>
        </authorList>
    </citation>
    <scope>NUCLEOTIDE SEQUENCE</scope>
    <source>
        <tissue evidence="7">Leaf</tissue>
    </source>
</reference>
<evidence type="ECO:0000256" key="5">
    <source>
        <dbReference type="SAM" id="MobiDB-lite"/>
    </source>
</evidence>
<dbReference type="AlphaFoldDB" id="A0A9E7JGT8"/>
<keyword evidence="1" id="KW-0488">Methylation</keyword>
<feature type="domain" description="HMA" evidence="6">
    <location>
        <begin position="63"/>
        <end position="126"/>
    </location>
</feature>
<keyword evidence="3" id="KW-0449">Lipoprotein</keyword>
<dbReference type="InterPro" id="IPR006121">
    <property type="entry name" value="HMA_dom"/>
</dbReference>
<evidence type="ECO:0000256" key="4">
    <source>
        <dbReference type="ARBA" id="ARBA00024045"/>
    </source>
</evidence>
<dbReference type="InterPro" id="IPR036163">
    <property type="entry name" value="HMA_dom_sf"/>
</dbReference>
<dbReference type="CDD" id="cd00371">
    <property type="entry name" value="HMA"/>
    <property type="match status" value="1"/>
</dbReference>
<dbReference type="Gene3D" id="3.30.70.100">
    <property type="match status" value="1"/>
</dbReference>
<name>A0A9E7JGT8_9LILI</name>
<accession>A0A9E7JGT8</accession>
<keyword evidence="8" id="KW-1185">Reference proteome</keyword>